<proteinExistence type="predicted"/>
<name>A0A016TW01_9BILA</name>
<accession>A0A016TW01</accession>
<keyword evidence="3" id="KW-1185">Reference proteome</keyword>
<feature type="region of interest" description="Disordered" evidence="1">
    <location>
        <begin position="79"/>
        <end position="198"/>
    </location>
</feature>
<evidence type="ECO:0000313" key="2">
    <source>
        <dbReference type="EMBL" id="EYC07214.1"/>
    </source>
</evidence>
<comment type="caution">
    <text evidence="2">The sequence shown here is derived from an EMBL/GenBank/DDBJ whole genome shotgun (WGS) entry which is preliminary data.</text>
</comment>
<dbReference type="Proteomes" id="UP000024635">
    <property type="component" value="Unassembled WGS sequence"/>
</dbReference>
<organism evidence="2 3">
    <name type="scientific">Ancylostoma ceylanicum</name>
    <dbReference type="NCBI Taxonomy" id="53326"/>
    <lineage>
        <taxon>Eukaryota</taxon>
        <taxon>Metazoa</taxon>
        <taxon>Ecdysozoa</taxon>
        <taxon>Nematoda</taxon>
        <taxon>Chromadorea</taxon>
        <taxon>Rhabditida</taxon>
        <taxon>Rhabditina</taxon>
        <taxon>Rhabditomorpha</taxon>
        <taxon>Strongyloidea</taxon>
        <taxon>Ancylostomatidae</taxon>
        <taxon>Ancylostomatinae</taxon>
        <taxon>Ancylostoma</taxon>
    </lineage>
</organism>
<feature type="compositionally biased region" description="Basic and acidic residues" evidence="1">
    <location>
        <begin position="151"/>
        <end position="162"/>
    </location>
</feature>
<gene>
    <name evidence="2" type="primary">Acey_s0071.g530</name>
    <name evidence="2" type="ORF">Y032_0071g530</name>
</gene>
<sequence>MDKTPESDSIKTALDIDTINFKDAKKYSFLNKEGHSVYEPKIDFAELSDFDLYANSQMQKPANKPDMKKLEAYFAVPAGKPKAEKNAPQPEVRKSASTKTAKPVVERQRKSNMKLLGKFRDRNNRKPNKTSTEEVDGDKSSKSIRKKGKRKNEGKGSDEKKSSGAGAFLQRLLRRKEVTIASKKEEKTAKTPPPVQKT</sequence>
<reference evidence="3" key="1">
    <citation type="journal article" date="2015" name="Nat. Genet.">
        <title>The genome and transcriptome of the zoonotic hookworm Ancylostoma ceylanicum identify infection-specific gene families.</title>
        <authorList>
            <person name="Schwarz E.M."/>
            <person name="Hu Y."/>
            <person name="Antoshechkin I."/>
            <person name="Miller M.M."/>
            <person name="Sternberg P.W."/>
            <person name="Aroian R.V."/>
        </authorList>
    </citation>
    <scope>NUCLEOTIDE SEQUENCE</scope>
    <source>
        <strain evidence="3">HY135</strain>
    </source>
</reference>
<dbReference type="AlphaFoldDB" id="A0A016TW01"/>
<protein>
    <submittedName>
        <fullName evidence="2">Uncharacterized protein</fullName>
    </submittedName>
</protein>
<dbReference type="EMBL" id="JARK01001407">
    <property type="protein sequence ID" value="EYC07214.1"/>
    <property type="molecule type" value="Genomic_DNA"/>
</dbReference>
<evidence type="ECO:0000313" key="3">
    <source>
        <dbReference type="Proteomes" id="UP000024635"/>
    </source>
</evidence>
<feature type="compositionally biased region" description="Basic and acidic residues" evidence="1">
    <location>
        <begin position="175"/>
        <end position="189"/>
    </location>
</feature>
<dbReference type="OrthoDB" id="10650604at2759"/>
<evidence type="ECO:0000256" key="1">
    <source>
        <dbReference type="SAM" id="MobiDB-lite"/>
    </source>
</evidence>